<dbReference type="GO" id="GO:0006511">
    <property type="term" value="P:ubiquitin-dependent protein catabolic process"/>
    <property type="evidence" value="ECO:0007669"/>
    <property type="project" value="TreeGrafter"/>
</dbReference>
<evidence type="ECO:0000313" key="2">
    <source>
        <dbReference type="Proteomes" id="UP000261580"/>
    </source>
</evidence>
<dbReference type="GO" id="GO:0032469">
    <property type="term" value="P:endoplasmic reticulum calcium ion homeostasis"/>
    <property type="evidence" value="ECO:0007669"/>
    <property type="project" value="TreeGrafter"/>
</dbReference>
<proteinExistence type="predicted"/>
<evidence type="ECO:0000313" key="1">
    <source>
        <dbReference type="Ensembl" id="ENSNBRP00000023029.1"/>
    </source>
</evidence>
<reference evidence="1" key="2">
    <citation type="submission" date="2025-09" db="UniProtKB">
        <authorList>
            <consortium name="Ensembl"/>
        </authorList>
    </citation>
    <scope>IDENTIFICATION</scope>
</reference>
<name>A0A3Q4MZ86_NEOBR</name>
<keyword evidence="2" id="KW-1185">Reference proteome</keyword>
<dbReference type="InterPro" id="IPR039751">
    <property type="entry name" value="HERPUD1/2"/>
</dbReference>
<dbReference type="GO" id="GO:1902236">
    <property type="term" value="P:negative regulation of endoplasmic reticulum stress-induced intrinsic apoptotic signaling pathway"/>
    <property type="evidence" value="ECO:0007669"/>
    <property type="project" value="TreeGrafter"/>
</dbReference>
<dbReference type="OMA" id="TEMEKIC"/>
<accession>A0A3Q4MZ86</accession>
<dbReference type="Proteomes" id="UP000261580">
    <property type="component" value="Unassembled WGS sequence"/>
</dbReference>
<dbReference type="PANTHER" id="PTHR12943:SF7">
    <property type="entry name" value="HOMOCYSTEINE-RESPONSIVE ENDOPLASMIC RETICULUM-RESIDENT UBIQUITIN-LIKE DOMAIN MEMBER 1 PROTEIN"/>
    <property type="match status" value="1"/>
</dbReference>
<dbReference type="GO" id="GO:1904292">
    <property type="term" value="P:regulation of ERAD pathway"/>
    <property type="evidence" value="ECO:0007669"/>
    <property type="project" value="TreeGrafter"/>
</dbReference>
<dbReference type="GO" id="GO:0030968">
    <property type="term" value="P:endoplasmic reticulum unfolded protein response"/>
    <property type="evidence" value="ECO:0007669"/>
    <property type="project" value="TreeGrafter"/>
</dbReference>
<dbReference type="Ensembl" id="ENSNBRT00000023630.1">
    <property type="protein sequence ID" value="ENSNBRP00000023029.1"/>
    <property type="gene ID" value="ENSNBRG00000017634.1"/>
</dbReference>
<protein>
    <recommendedName>
        <fullName evidence="3">Ubiquitin-like domain-containing protein</fullName>
    </recommendedName>
</protein>
<dbReference type="PANTHER" id="PTHR12943">
    <property type="entry name" value="HOMOCYSTEINE-RESPONSIVE ENDOPLASMIC RETICULUM-RESIDENT UNIQUITIN-LIKE DOMAIN HERPUD PROTEIN FAMILY MEMBER"/>
    <property type="match status" value="1"/>
</dbReference>
<organism evidence="1 2">
    <name type="scientific">Neolamprologus brichardi</name>
    <name type="common">Fairy cichlid</name>
    <name type="synonym">Lamprologus brichardi</name>
    <dbReference type="NCBI Taxonomy" id="32507"/>
    <lineage>
        <taxon>Eukaryota</taxon>
        <taxon>Metazoa</taxon>
        <taxon>Chordata</taxon>
        <taxon>Craniata</taxon>
        <taxon>Vertebrata</taxon>
        <taxon>Euteleostomi</taxon>
        <taxon>Actinopterygii</taxon>
        <taxon>Neopterygii</taxon>
        <taxon>Teleostei</taxon>
        <taxon>Neoteleostei</taxon>
        <taxon>Acanthomorphata</taxon>
        <taxon>Ovalentaria</taxon>
        <taxon>Cichlomorphae</taxon>
        <taxon>Cichliformes</taxon>
        <taxon>Cichlidae</taxon>
        <taxon>African cichlids</taxon>
        <taxon>Pseudocrenilabrinae</taxon>
        <taxon>Lamprologini</taxon>
        <taxon>Neolamprologus</taxon>
    </lineage>
</organism>
<dbReference type="GO" id="GO:0005789">
    <property type="term" value="C:endoplasmic reticulum membrane"/>
    <property type="evidence" value="ECO:0007669"/>
    <property type="project" value="TreeGrafter"/>
</dbReference>
<dbReference type="AlphaFoldDB" id="A0A3Q4MZ86"/>
<dbReference type="STRING" id="32507.ENSNBRP00000023029"/>
<dbReference type="GeneTree" id="ENSGT00940000180277"/>
<dbReference type="Gene3D" id="3.10.20.90">
    <property type="entry name" value="Phosphatidylinositol 3-kinase Catalytic Subunit, Chain A, domain 1"/>
    <property type="match status" value="1"/>
</dbReference>
<dbReference type="InterPro" id="IPR029071">
    <property type="entry name" value="Ubiquitin-like_domsf"/>
</dbReference>
<dbReference type="GO" id="GO:0044325">
    <property type="term" value="F:transmembrane transporter binding"/>
    <property type="evidence" value="ECO:0007669"/>
    <property type="project" value="TreeGrafter"/>
</dbReference>
<dbReference type="SUPFAM" id="SSF54236">
    <property type="entry name" value="Ubiquitin-like"/>
    <property type="match status" value="1"/>
</dbReference>
<sequence length="68" mass="7628">MDAGNSEQKAITLIIKTPNQAQEDRTIEGVSLQWTIKELKAHLSAVYPTKPVSLHRGRRSYSRLCCGM</sequence>
<evidence type="ECO:0008006" key="3">
    <source>
        <dbReference type="Google" id="ProtNLM"/>
    </source>
</evidence>
<dbReference type="Bgee" id="ENSNBRG00000017634">
    <property type="expression patterns" value="Expressed in zone of skin and 7 other cell types or tissues"/>
</dbReference>
<reference evidence="1" key="1">
    <citation type="submission" date="2025-08" db="UniProtKB">
        <authorList>
            <consortium name="Ensembl"/>
        </authorList>
    </citation>
    <scope>IDENTIFICATION</scope>
</reference>